<evidence type="ECO:0000313" key="3">
    <source>
        <dbReference type="EMBL" id="PNO70887.1"/>
    </source>
</evidence>
<accession>A0A2S4XD94</accession>
<dbReference type="GO" id="GO:0030153">
    <property type="term" value="P:bacteriocin immunity"/>
    <property type="evidence" value="ECO:0007669"/>
    <property type="project" value="UniProtKB-KW"/>
</dbReference>
<dbReference type="EMBL" id="JTBC02000002">
    <property type="protein sequence ID" value="PNO70887.1"/>
    <property type="molecule type" value="Genomic_DNA"/>
</dbReference>
<sequence>MELKKNISDYTEIEFKKLIEAIINCDGDEKTQDNNLESFINITEHPSGSDLIYYPEGNNNGSPEAVIEEIKEWRTKNGKPCFKQG</sequence>
<evidence type="ECO:0000313" key="4">
    <source>
        <dbReference type="Proteomes" id="UP000030378"/>
    </source>
</evidence>
<dbReference type="Gene3D" id="1.10.1200.20">
    <property type="entry name" value="Colicin E immunity protein"/>
    <property type="match status" value="1"/>
</dbReference>
<dbReference type="AlphaFoldDB" id="A0A2S4XD94"/>
<proteinExistence type="inferred from homology"/>
<dbReference type="CDD" id="cd16363">
    <property type="entry name" value="Col_Im_like"/>
    <property type="match status" value="1"/>
</dbReference>
<name>A0A2S4XD94_SERMA</name>
<reference evidence="4" key="1">
    <citation type="submission" date="2017-12" db="EMBL/GenBank/DDBJ databases">
        <title>FDA dAtabase for Regulatory Grade micrObial Sequences (FDA-ARGOS): Supporting development and validation of Infectious Disease Dx tests.</title>
        <authorList>
            <person name="Campos J."/>
            <person name="Goldberg B."/>
            <person name="Tallon L."/>
            <person name="Sadzewicz L."/>
            <person name="Sengamalay N."/>
            <person name="Ott S."/>
            <person name="Godinez A."/>
            <person name="Nagaraj S."/>
            <person name="Vavikolanu K."/>
            <person name="Vyas G."/>
            <person name="Nadendla S."/>
            <person name="Aluvathingal J."/>
            <person name="Geyer C."/>
            <person name="Nandy P."/>
            <person name="Hobson J."/>
            <person name="Sichtig H."/>
        </authorList>
    </citation>
    <scope>NUCLEOTIDE SEQUENCE [LARGE SCALE GENOMIC DNA]</scope>
    <source>
        <strain evidence="4">FDAARGOS_79</strain>
    </source>
</reference>
<organism evidence="3 4">
    <name type="scientific">Serratia marcescens</name>
    <dbReference type="NCBI Taxonomy" id="615"/>
    <lineage>
        <taxon>Bacteria</taxon>
        <taxon>Pseudomonadati</taxon>
        <taxon>Pseudomonadota</taxon>
        <taxon>Gammaproteobacteria</taxon>
        <taxon>Enterobacterales</taxon>
        <taxon>Yersiniaceae</taxon>
        <taxon>Serratia</taxon>
    </lineage>
</organism>
<dbReference type="SUPFAM" id="SSF47345">
    <property type="entry name" value="Colicin E immunity proteins"/>
    <property type="match status" value="1"/>
</dbReference>
<dbReference type="Proteomes" id="UP000030378">
    <property type="component" value="Unassembled WGS sequence"/>
</dbReference>
<dbReference type="Pfam" id="PF01320">
    <property type="entry name" value="Colicin_Pyocin"/>
    <property type="match status" value="1"/>
</dbReference>
<protein>
    <submittedName>
        <fullName evidence="3">Bacteriocin immunity protein</fullName>
    </submittedName>
</protein>
<evidence type="ECO:0000256" key="2">
    <source>
        <dbReference type="ARBA" id="ARBA00023025"/>
    </source>
</evidence>
<dbReference type="InterPro" id="IPR035900">
    <property type="entry name" value="Colicin_E_sf"/>
</dbReference>
<comment type="similarity">
    <text evidence="1">Belongs to the colicins ColE2/ColE8/ColE9 and pyocins S1/S2 family.</text>
</comment>
<evidence type="ECO:0000256" key="1">
    <source>
        <dbReference type="ARBA" id="ARBA00009346"/>
    </source>
</evidence>
<dbReference type="PRINTS" id="PR01299">
    <property type="entry name" value="PYOCIN"/>
</dbReference>
<dbReference type="InterPro" id="IPR000290">
    <property type="entry name" value="Colicin_pyocin"/>
</dbReference>
<dbReference type="GO" id="GO:0015643">
    <property type="term" value="F:toxic substance binding"/>
    <property type="evidence" value="ECO:0007669"/>
    <property type="project" value="InterPro"/>
</dbReference>
<comment type="caution">
    <text evidence="3">The sequence shown here is derived from an EMBL/GenBank/DDBJ whole genome shotgun (WGS) entry which is preliminary data.</text>
</comment>
<keyword evidence="2" id="KW-0079">Bacteriocin immunity</keyword>
<gene>
    <name evidence="3" type="ORF">MC70_013130</name>
</gene>
<dbReference type="RefSeq" id="WP_042784274.1">
    <property type="nucleotide sequence ID" value="NZ_BRPU01000004.1"/>
</dbReference>